<reference evidence="2" key="1">
    <citation type="journal article" date="2017" name="Nat. Microbiol.">
        <title>Global analysis of biosynthetic gene clusters reveals vast potential of secondary metabolite production in Penicillium species.</title>
        <authorList>
            <person name="Nielsen J.C."/>
            <person name="Grijseels S."/>
            <person name="Prigent S."/>
            <person name="Ji B."/>
            <person name="Dainat J."/>
            <person name="Nielsen K.F."/>
            <person name="Frisvad J.C."/>
            <person name="Workman M."/>
            <person name="Nielsen J."/>
        </authorList>
    </citation>
    <scope>NUCLEOTIDE SEQUENCE [LARGE SCALE GENOMIC DNA]</scope>
    <source>
        <strain evidence="2">IBT 29525</strain>
    </source>
</reference>
<dbReference type="EMBL" id="MDYO01000345">
    <property type="protein sequence ID" value="OQD79015.1"/>
    <property type="molecule type" value="Genomic_DNA"/>
</dbReference>
<comment type="caution">
    <text evidence="1">The sequence shown here is derived from an EMBL/GenBank/DDBJ whole genome shotgun (WGS) entry which is preliminary data.</text>
</comment>
<gene>
    <name evidence="1" type="ORF">PENSOL_c346G06509</name>
</gene>
<feature type="non-terminal residue" evidence="1">
    <location>
        <position position="55"/>
    </location>
</feature>
<sequence length="55" mass="6054">MTMNGDRSSTFFGSPSLSLNSPLNYQRQRMPLPIMCLRSTTSSSSTLSNLLHSSD</sequence>
<evidence type="ECO:0000313" key="2">
    <source>
        <dbReference type="Proteomes" id="UP000191612"/>
    </source>
</evidence>
<name>A0A1V6PPU4_9EURO</name>
<evidence type="ECO:0000313" key="1">
    <source>
        <dbReference type="EMBL" id="OQD79015.1"/>
    </source>
</evidence>
<organism evidence="1 2">
    <name type="scientific">Penicillium solitum</name>
    <dbReference type="NCBI Taxonomy" id="60172"/>
    <lineage>
        <taxon>Eukaryota</taxon>
        <taxon>Fungi</taxon>
        <taxon>Dikarya</taxon>
        <taxon>Ascomycota</taxon>
        <taxon>Pezizomycotina</taxon>
        <taxon>Eurotiomycetes</taxon>
        <taxon>Eurotiomycetidae</taxon>
        <taxon>Eurotiales</taxon>
        <taxon>Aspergillaceae</taxon>
        <taxon>Penicillium</taxon>
    </lineage>
</organism>
<accession>A0A1V6PPU4</accession>
<dbReference type="Proteomes" id="UP000191612">
    <property type="component" value="Unassembled WGS sequence"/>
</dbReference>
<protein>
    <submittedName>
        <fullName evidence="1">Uncharacterized protein</fullName>
    </submittedName>
</protein>
<proteinExistence type="predicted"/>
<dbReference type="AlphaFoldDB" id="A0A1V6PPU4"/>
<keyword evidence="2" id="KW-1185">Reference proteome</keyword>